<keyword evidence="2" id="KW-1185">Reference proteome</keyword>
<evidence type="ECO:0000313" key="1">
    <source>
        <dbReference type="EMBL" id="KAJ2789160.1"/>
    </source>
</evidence>
<protein>
    <submittedName>
        <fullName evidence="1">Uncharacterized protein</fullName>
    </submittedName>
</protein>
<dbReference type="Proteomes" id="UP001140087">
    <property type="component" value="Unassembled WGS sequence"/>
</dbReference>
<proteinExistence type="predicted"/>
<accession>A0ACC1KFS0</accession>
<gene>
    <name evidence="1" type="ORF">H4R21_006813</name>
</gene>
<sequence length="349" mass="38661">DLQATMDMAAGWFDAVGVRVNAAKTVLLEWPQQLGGQPLVWRQGGEEAPITQVAGPDTPVRILGQYLTPRGRVEHLAKFLAEAAEDLVAPFERRWLTDRQAQYLYRAVLCPTLAYKVQGLPLTAEEVTSIAAPMMRFVKHKFGVPRTTPSAFFHARKGGRLPRLLAEAERRAVEQTLRLANGKGCVEARHLATRLAEQARRLGEFPGDMLAFPEQAACREPRPGRERCWWAYVTDILARRGVSIAEPTAAGEAHMSILAVLRPGWTAGGTPVAPADVRGGRAAWSQRYVRTGEAILDSKDGRAYVEMARSGITRIDQVFCVEGGTLRLCPGLDRRLFWVKKMQTQLNLL</sequence>
<feature type="non-terminal residue" evidence="1">
    <location>
        <position position="1"/>
    </location>
</feature>
<organism evidence="1 2">
    <name type="scientific">Coemansia helicoidea</name>
    <dbReference type="NCBI Taxonomy" id="1286919"/>
    <lineage>
        <taxon>Eukaryota</taxon>
        <taxon>Fungi</taxon>
        <taxon>Fungi incertae sedis</taxon>
        <taxon>Zoopagomycota</taxon>
        <taxon>Kickxellomycotina</taxon>
        <taxon>Kickxellomycetes</taxon>
        <taxon>Kickxellales</taxon>
        <taxon>Kickxellaceae</taxon>
        <taxon>Coemansia</taxon>
    </lineage>
</organism>
<evidence type="ECO:0000313" key="2">
    <source>
        <dbReference type="Proteomes" id="UP001140087"/>
    </source>
</evidence>
<dbReference type="EMBL" id="JANBUN010003860">
    <property type="protein sequence ID" value="KAJ2789160.1"/>
    <property type="molecule type" value="Genomic_DNA"/>
</dbReference>
<comment type="caution">
    <text evidence="1">The sequence shown here is derived from an EMBL/GenBank/DDBJ whole genome shotgun (WGS) entry which is preliminary data.</text>
</comment>
<feature type="non-terminal residue" evidence="1">
    <location>
        <position position="349"/>
    </location>
</feature>
<reference evidence="1" key="1">
    <citation type="submission" date="2022-07" db="EMBL/GenBank/DDBJ databases">
        <title>Phylogenomic reconstructions and comparative analyses of Kickxellomycotina fungi.</title>
        <authorList>
            <person name="Reynolds N.K."/>
            <person name="Stajich J.E."/>
            <person name="Barry K."/>
            <person name="Grigoriev I.V."/>
            <person name="Crous P."/>
            <person name="Smith M.E."/>
        </authorList>
    </citation>
    <scope>NUCLEOTIDE SEQUENCE</scope>
    <source>
        <strain evidence="1">BCRC 34780</strain>
    </source>
</reference>
<name>A0ACC1KFS0_9FUNG</name>